<accession>A0A139HHR7</accession>
<organism evidence="2 3">
    <name type="scientific">Pseudocercospora musae</name>
    <dbReference type="NCBI Taxonomy" id="113226"/>
    <lineage>
        <taxon>Eukaryota</taxon>
        <taxon>Fungi</taxon>
        <taxon>Dikarya</taxon>
        <taxon>Ascomycota</taxon>
        <taxon>Pezizomycotina</taxon>
        <taxon>Dothideomycetes</taxon>
        <taxon>Dothideomycetidae</taxon>
        <taxon>Mycosphaerellales</taxon>
        <taxon>Mycosphaerellaceae</taxon>
        <taxon>Pseudocercospora</taxon>
    </lineage>
</organism>
<evidence type="ECO:0000313" key="2">
    <source>
        <dbReference type="EMBL" id="KXT01909.1"/>
    </source>
</evidence>
<dbReference type="AlphaFoldDB" id="A0A139HHR7"/>
<feature type="region of interest" description="Disordered" evidence="1">
    <location>
        <begin position="1"/>
        <end position="21"/>
    </location>
</feature>
<evidence type="ECO:0000313" key="3">
    <source>
        <dbReference type="Proteomes" id="UP000073492"/>
    </source>
</evidence>
<gene>
    <name evidence="2" type="ORF">AC579_1619</name>
</gene>
<sequence length="114" mass="12050">MSLGSDVGATSRKSDGHDGSARAACKRVVDYDCQHSIAVVAIERTTTFFIMNGWSTALESPVVGGDVFLPQPELLLQTAGTRPRPPQTLCLDVDICQDQIVILATATASPISSC</sequence>
<dbReference type="Proteomes" id="UP000073492">
    <property type="component" value="Unassembled WGS sequence"/>
</dbReference>
<dbReference type="EMBL" id="LFZO01000640">
    <property type="protein sequence ID" value="KXT01909.1"/>
    <property type="molecule type" value="Genomic_DNA"/>
</dbReference>
<name>A0A139HHR7_9PEZI</name>
<protein>
    <submittedName>
        <fullName evidence="2">Uncharacterized protein</fullName>
    </submittedName>
</protein>
<comment type="caution">
    <text evidence="2">The sequence shown here is derived from an EMBL/GenBank/DDBJ whole genome shotgun (WGS) entry which is preliminary data.</text>
</comment>
<reference evidence="2 3" key="1">
    <citation type="submission" date="2015-07" db="EMBL/GenBank/DDBJ databases">
        <title>Comparative genomics of the Sigatoka disease complex on banana suggests a link between parallel evolutionary changes in Pseudocercospora fijiensis and Pseudocercospora eumusae and increased virulence on the banana host.</title>
        <authorList>
            <person name="Chang T.-C."/>
            <person name="Salvucci A."/>
            <person name="Crous P.W."/>
            <person name="Stergiopoulos I."/>
        </authorList>
    </citation>
    <scope>NUCLEOTIDE SEQUENCE [LARGE SCALE GENOMIC DNA]</scope>
    <source>
        <strain evidence="2 3">CBS 116634</strain>
    </source>
</reference>
<evidence type="ECO:0000256" key="1">
    <source>
        <dbReference type="SAM" id="MobiDB-lite"/>
    </source>
</evidence>
<proteinExistence type="predicted"/>
<keyword evidence="3" id="KW-1185">Reference proteome</keyword>